<proteinExistence type="predicted"/>
<organism evidence="1 2">
    <name type="scientific">Caballeronia calidae</name>
    <dbReference type="NCBI Taxonomy" id="1777139"/>
    <lineage>
        <taxon>Bacteria</taxon>
        <taxon>Pseudomonadati</taxon>
        <taxon>Pseudomonadota</taxon>
        <taxon>Betaproteobacteria</taxon>
        <taxon>Burkholderiales</taxon>
        <taxon>Burkholderiaceae</taxon>
        <taxon>Caballeronia</taxon>
    </lineage>
</organism>
<name>A0A158EES1_9BURK</name>
<protein>
    <submittedName>
        <fullName evidence="1">Uncharacterized protein</fullName>
    </submittedName>
</protein>
<gene>
    <name evidence="1" type="ORF">AWB78_07360</name>
</gene>
<dbReference type="Proteomes" id="UP000071859">
    <property type="component" value="Unassembled WGS sequence"/>
</dbReference>
<comment type="caution">
    <text evidence="1">The sequence shown here is derived from an EMBL/GenBank/DDBJ whole genome shotgun (WGS) entry which is preliminary data.</text>
</comment>
<reference evidence="1" key="1">
    <citation type="submission" date="2016-01" db="EMBL/GenBank/DDBJ databases">
        <authorList>
            <person name="Peeters C."/>
        </authorList>
    </citation>
    <scope>NUCLEOTIDE SEQUENCE</scope>
    <source>
        <strain evidence="1">LMG 29321</strain>
    </source>
</reference>
<sequence length="30" mass="3010">MNVVIAYPGDFPSPLPVAFGIAAIHAAGGR</sequence>
<evidence type="ECO:0000313" key="1">
    <source>
        <dbReference type="EMBL" id="SAL05210.1"/>
    </source>
</evidence>
<evidence type="ECO:0000313" key="2">
    <source>
        <dbReference type="Proteomes" id="UP000071859"/>
    </source>
</evidence>
<accession>A0A158EES1</accession>
<dbReference type="EMBL" id="FCOX02000076">
    <property type="protein sequence ID" value="SAL05210.1"/>
    <property type="molecule type" value="Genomic_DNA"/>
</dbReference>
<keyword evidence="2" id="KW-1185">Reference proteome</keyword>
<dbReference type="AlphaFoldDB" id="A0A158EES1"/>